<evidence type="ECO:0000256" key="6">
    <source>
        <dbReference type="HAMAP-Rule" id="MF_00658"/>
    </source>
</evidence>
<dbReference type="RefSeq" id="WP_024727258.1">
    <property type="nucleotide sequence ID" value="NZ_JACOOS010000009.1"/>
</dbReference>
<comment type="subunit">
    <text evidence="6">Homodimer.</text>
</comment>
<dbReference type="SUPFAM" id="SSF75217">
    <property type="entry name" value="alpha/beta knot"/>
    <property type="match status" value="1"/>
</dbReference>
<keyword evidence="2 6" id="KW-0489">Methyltransferase</keyword>
<protein>
    <recommendedName>
        <fullName evidence="6">Ribosomal RNA large subunit methyltransferase H</fullName>
        <ecNumber evidence="6">2.1.1.177</ecNumber>
    </recommendedName>
    <alternativeName>
        <fullName evidence="6">23S rRNA (pseudouridine1915-N3)-methyltransferase</fullName>
    </alternativeName>
    <alternativeName>
        <fullName evidence="6">23S rRNA m3Psi1915 methyltransferase</fullName>
    </alternativeName>
    <alternativeName>
        <fullName evidence="6">rRNA (pseudouridine-N3-)-methyltransferase RlmH</fullName>
    </alternativeName>
</protein>
<dbReference type="EMBL" id="JACOOS010000009">
    <property type="protein sequence ID" value="MBC5677816.1"/>
    <property type="molecule type" value="Genomic_DNA"/>
</dbReference>
<keyword evidence="4 6" id="KW-0949">S-adenosyl-L-methionine</keyword>
<dbReference type="InterPro" id="IPR029028">
    <property type="entry name" value="Alpha/beta_knot_MTases"/>
</dbReference>
<organism evidence="7 8">
    <name type="scientific">Anaerostipes hominis</name>
    <name type="common">ex Liu et al. 2021</name>
    <dbReference type="NCBI Taxonomy" id="2763018"/>
    <lineage>
        <taxon>Bacteria</taxon>
        <taxon>Bacillati</taxon>
        <taxon>Bacillota</taxon>
        <taxon>Clostridia</taxon>
        <taxon>Lachnospirales</taxon>
        <taxon>Lachnospiraceae</taxon>
        <taxon>Anaerostipes</taxon>
    </lineage>
</organism>
<feature type="binding site" evidence="6">
    <location>
        <begin position="127"/>
        <end position="132"/>
    </location>
    <ligand>
        <name>S-adenosyl-L-methionine</name>
        <dbReference type="ChEBI" id="CHEBI:59789"/>
    </ligand>
</feature>
<dbReference type="PANTHER" id="PTHR33603:SF1">
    <property type="entry name" value="RIBOSOMAL RNA LARGE SUBUNIT METHYLTRANSFERASE H"/>
    <property type="match status" value="1"/>
</dbReference>
<dbReference type="GO" id="GO:0008168">
    <property type="term" value="F:methyltransferase activity"/>
    <property type="evidence" value="ECO:0007669"/>
    <property type="project" value="UniProtKB-KW"/>
</dbReference>
<feature type="binding site" evidence="6">
    <location>
        <position position="108"/>
    </location>
    <ligand>
        <name>S-adenosyl-L-methionine</name>
        <dbReference type="ChEBI" id="CHEBI:59789"/>
    </ligand>
</feature>
<feature type="binding site" evidence="6">
    <location>
        <position position="76"/>
    </location>
    <ligand>
        <name>S-adenosyl-L-methionine</name>
        <dbReference type="ChEBI" id="CHEBI:59789"/>
    </ligand>
</feature>
<dbReference type="Pfam" id="PF02590">
    <property type="entry name" value="SPOUT_MTase"/>
    <property type="match status" value="1"/>
</dbReference>
<dbReference type="PIRSF" id="PIRSF004505">
    <property type="entry name" value="MT_bac"/>
    <property type="match status" value="1"/>
</dbReference>
<keyword evidence="6" id="KW-0963">Cytoplasm</keyword>
<evidence type="ECO:0000256" key="2">
    <source>
        <dbReference type="ARBA" id="ARBA00022603"/>
    </source>
</evidence>
<accession>A0ABR7FRI2</accession>
<evidence type="ECO:0000313" key="8">
    <source>
        <dbReference type="Proteomes" id="UP000635828"/>
    </source>
</evidence>
<dbReference type="Proteomes" id="UP000635828">
    <property type="component" value="Unassembled WGS sequence"/>
</dbReference>
<keyword evidence="8" id="KW-1185">Reference proteome</keyword>
<comment type="caution">
    <text evidence="7">The sequence shown here is derived from an EMBL/GenBank/DDBJ whole genome shotgun (WGS) entry which is preliminary data.</text>
</comment>
<dbReference type="HAMAP" id="MF_00658">
    <property type="entry name" value="23SrRNA_methyltr_H"/>
    <property type="match status" value="1"/>
</dbReference>
<keyword evidence="1 6" id="KW-0698">rRNA processing</keyword>
<dbReference type="Gene3D" id="3.40.1280.10">
    <property type="match status" value="1"/>
</dbReference>
<dbReference type="PANTHER" id="PTHR33603">
    <property type="entry name" value="METHYLTRANSFERASE"/>
    <property type="match status" value="1"/>
</dbReference>
<dbReference type="EC" id="2.1.1.177" evidence="6"/>
<keyword evidence="3 6" id="KW-0808">Transferase</keyword>
<comment type="subcellular location">
    <subcellularLocation>
        <location evidence="6">Cytoplasm</location>
    </subcellularLocation>
</comment>
<evidence type="ECO:0000313" key="7">
    <source>
        <dbReference type="EMBL" id="MBC5677816.1"/>
    </source>
</evidence>
<sequence>MNVKIICVGKIKEPYLRKLIERCVKELNRSCRLEIIELKDEKTPDGASEKEEERIREIEGKRILNRIPEGSIVIPLCIDGKQMTSDELRHKWEKWNRQRDAEVVFVIGGSLGLCSAVQRRGTFKLSFSAMTFPHQLMRLILLEQLVYAAGMKEE</sequence>
<dbReference type="CDD" id="cd18081">
    <property type="entry name" value="RlmH-like"/>
    <property type="match status" value="1"/>
</dbReference>
<reference evidence="7 8" key="1">
    <citation type="submission" date="2020-08" db="EMBL/GenBank/DDBJ databases">
        <title>Genome public.</title>
        <authorList>
            <person name="Liu C."/>
            <person name="Sun Q."/>
        </authorList>
    </citation>
    <scope>NUCLEOTIDE SEQUENCE [LARGE SCALE GENOMIC DNA]</scope>
    <source>
        <strain evidence="7 8">NSJ-7</strain>
    </source>
</reference>
<dbReference type="GO" id="GO:0032259">
    <property type="term" value="P:methylation"/>
    <property type="evidence" value="ECO:0007669"/>
    <property type="project" value="UniProtKB-KW"/>
</dbReference>
<dbReference type="InterPro" id="IPR003742">
    <property type="entry name" value="RlmH-like"/>
</dbReference>
<evidence type="ECO:0000256" key="1">
    <source>
        <dbReference type="ARBA" id="ARBA00022552"/>
    </source>
</evidence>
<evidence type="ECO:0000256" key="3">
    <source>
        <dbReference type="ARBA" id="ARBA00022679"/>
    </source>
</evidence>
<comment type="function">
    <text evidence="6">Specifically methylates the pseudouridine at position 1915 (m3Psi1915) in 23S rRNA.</text>
</comment>
<evidence type="ECO:0000256" key="5">
    <source>
        <dbReference type="ARBA" id="ARBA00038303"/>
    </source>
</evidence>
<comment type="similarity">
    <text evidence="5 6">Belongs to the RNA methyltransferase RlmH family.</text>
</comment>
<dbReference type="InterPro" id="IPR029026">
    <property type="entry name" value="tRNA_m1G_MTases_N"/>
</dbReference>
<evidence type="ECO:0000256" key="4">
    <source>
        <dbReference type="ARBA" id="ARBA00022691"/>
    </source>
</evidence>
<name>A0ABR7FRI2_9FIRM</name>
<gene>
    <name evidence="6 7" type="primary">rlmH</name>
    <name evidence="7" type="ORF">H8S22_09425</name>
</gene>
<dbReference type="NCBIfam" id="NF000985">
    <property type="entry name" value="PRK00103.1-3"/>
    <property type="match status" value="1"/>
</dbReference>
<proteinExistence type="inferred from homology"/>
<comment type="catalytic activity">
    <reaction evidence="6">
        <text>pseudouridine(1915) in 23S rRNA + S-adenosyl-L-methionine = N(3)-methylpseudouridine(1915) in 23S rRNA + S-adenosyl-L-homocysteine + H(+)</text>
        <dbReference type="Rhea" id="RHEA:42752"/>
        <dbReference type="Rhea" id="RHEA-COMP:10221"/>
        <dbReference type="Rhea" id="RHEA-COMP:10222"/>
        <dbReference type="ChEBI" id="CHEBI:15378"/>
        <dbReference type="ChEBI" id="CHEBI:57856"/>
        <dbReference type="ChEBI" id="CHEBI:59789"/>
        <dbReference type="ChEBI" id="CHEBI:65314"/>
        <dbReference type="ChEBI" id="CHEBI:74486"/>
        <dbReference type="EC" id="2.1.1.177"/>
    </reaction>
</comment>